<sequence>MSEIKGTATLRGVTAEVCPGGALSGLTLSQHAVDQGAAALAATVVEAIAVATAQANQRTKHALHSALAGLDPAALGLAQSASLTEQAEATVPDTWRAQ</sequence>
<comment type="caution">
    <text evidence="1">The sequence shown here is derived from an EMBL/GenBank/DDBJ whole genome shotgun (WGS) entry which is preliminary data.</text>
</comment>
<dbReference type="InterPro" id="IPR036894">
    <property type="entry name" value="YbaB-like_sf"/>
</dbReference>
<dbReference type="Proteomes" id="UP000520767">
    <property type="component" value="Unassembled WGS sequence"/>
</dbReference>
<dbReference type="AlphaFoldDB" id="A0A7W7Q0M9"/>
<evidence type="ECO:0000313" key="1">
    <source>
        <dbReference type="EMBL" id="MBB4904802.1"/>
    </source>
</evidence>
<organism evidence="1 2">
    <name type="scientific">Actinophytocola algeriensis</name>
    <dbReference type="NCBI Taxonomy" id="1768010"/>
    <lineage>
        <taxon>Bacteria</taxon>
        <taxon>Bacillati</taxon>
        <taxon>Actinomycetota</taxon>
        <taxon>Actinomycetes</taxon>
        <taxon>Pseudonocardiales</taxon>
        <taxon>Pseudonocardiaceae</taxon>
    </lineage>
</organism>
<dbReference type="RefSeq" id="WP_225943945.1">
    <property type="nucleotide sequence ID" value="NZ_JACHJQ010000001.1"/>
</dbReference>
<keyword evidence="1" id="KW-0238">DNA-binding</keyword>
<proteinExistence type="predicted"/>
<protein>
    <submittedName>
        <fullName evidence="1">DNA-binding protein YbaB</fullName>
    </submittedName>
</protein>
<accession>A0A7W7Q0M9</accession>
<evidence type="ECO:0000313" key="2">
    <source>
        <dbReference type="Proteomes" id="UP000520767"/>
    </source>
</evidence>
<keyword evidence="2" id="KW-1185">Reference proteome</keyword>
<dbReference type="GO" id="GO:0003677">
    <property type="term" value="F:DNA binding"/>
    <property type="evidence" value="ECO:0007669"/>
    <property type="project" value="UniProtKB-KW"/>
</dbReference>
<dbReference type="Gene3D" id="3.30.1310.10">
    <property type="entry name" value="Nucleoid-associated protein YbaB-like domain"/>
    <property type="match status" value="1"/>
</dbReference>
<name>A0A7W7Q0M9_9PSEU</name>
<reference evidence="1 2" key="1">
    <citation type="submission" date="2020-08" db="EMBL/GenBank/DDBJ databases">
        <title>Genomic Encyclopedia of Type Strains, Phase III (KMG-III): the genomes of soil and plant-associated and newly described type strains.</title>
        <authorList>
            <person name="Whitman W."/>
        </authorList>
    </citation>
    <scope>NUCLEOTIDE SEQUENCE [LARGE SCALE GENOMIC DNA]</scope>
    <source>
        <strain evidence="1 2">CECT 8960</strain>
    </source>
</reference>
<dbReference type="EMBL" id="JACHJQ010000001">
    <property type="protein sequence ID" value="MBB4904802.1"/>
    <property type="molecule type" value="Genomic_DNA"/>
</dbReference>
<gene>
    <name evidence="1" type="ORF">FHR82_001012</name>
</gene>